<proteinExistence type="predicted"/>
<accession>A0ABM8EL05</accession>
<evidence type="ECO:0000313" key="2">
    <source>
        <dbReference type="Proteomes" id="UP001317705"/>
    </source>
</evidence>
<protein>
    <submittedName>
        <fullName evidence="1">Uncharacterized protein</fullName>
    </submittedName>
</protein>
<dbReference type="Proteomes" id="UP001317705">
    <property type="component" value="Chromosome"/>
</dbReference>
<dbReference type="RefSeq" id="WP_282003778.1">
    <property type="nucleotide sequence ID" value="NZ_AP027151.1"/>
</dbReference>
<reference evidence="1 2" key="1">
    <citation type="submission" date="2022-12" db="EMBL/GenBank/DDBJ databases">
        <title>Polyphasic characterization of Geotalea uranireducens NIT-SL11 newly isolated from a complex of sewage sludge and microbially reduced graphene oxide.</title>
        <authorList>
            <person name="Xie L."/>
            <person name="Yoshida N."/>
            <person name="Meng L."/>
        </authorList>
    </citation>
    <scope>NUCLEOTIDE SEQUENCE [LARGE SCALE GENOMIC DNA]</scope>
    <source>
        <strain evidence="1 2">NIT-SL11</strain>
    </source>
</reference>
<evidence type="ECO:0000313" key="1">
    <source>
        <dbReference type="EMBL" id="BDV43005.1"/>
    </source>
</evidence>
<keyword evidence="2" id="KW-1185">Reference proteome</keyword>
<gene>
    <name evidence="1" type="ORF">GURASL_19280</name>
</gene>
<sequence>MLQRVREQIRVGAVFGPGPAIRPVWFDWRRRKHAVEQVTYHWRHLAGNALLLHFTVTDGSALYELIYNATDQLWTLETVDGEAS</sequence>
<organism evidence="1 2">
    <name type="scientific">Geotalea uraniireducens</name>
    <dbReference type="NCBI Taxonomy" id="351604"/>
    <lineage>
        <taxon>Bacteria</taxon>
        <taxon>Pseudomonadati</taxon>
        <taxon>Thermodesulfobacteriota</taxon>
        <taxon>Desulfuromonadia</taxon>
        <taxon>Geobacterales</taxon>
        <taxon>Geobacteraceae</taxon>
        <taxon>Geotalea</taxon>
    </lineage>
</organism>
<dbReference type="EMBL" id="AP027151">
    <property type="protein sequence ID" value="BDV43005.1"/>
    <property type="molecule type" value="Genomic_DNA"/>
</dbReference>
<name>A0ABM8EL05_9BACT</name>